<protein>
    <recommendedName>
        <fullName evidence="4">Mannosyltransferase related to Gpi18</fullName>
    </recommendedName>
</protein>
<accession>A0A1M4VWC6</accession>
<evidence type="ECO:0000256" key="1">
    <source>
        <dbReference type="SAM" id="Phobius"/>
    </source>
</evidence>
<evidence type="ECO:0000313" key="3">
    <source>
        <dbReference type="Proteomes" id="UP000184406"/>
    </source>
</evidence>
<feature type="transmembrane region" description="Helical" evidence="1">
    <location>
        <begin position="295"/>
        <end position="315"/>
    </location>
</feature>
<feature type="transmembrane region" description="Helical" evidence="1">
    <location>
        <begin position="265"/>
        <end position="283"/>
    </location>
</feature>
<reference evidence="3" key="1">
    <citation type="submission" date="2016-11" db="EMBL/GenBank/DDBJ databases">
        <authorList>
            <person name="Varghese N."/>
            <person name="Submissions S."/>
        </authorList>
    </citation>
    <scope>NUCLEOTIDE SEQUENCE [LARGE SCALE GENOMIC DNA]</scope>
    <source>
        <strain evidence="3">DSM 17539</strain>
    </source>
</reference>
<keyword evidence="1" id="KW-0812">Transmembrane</keyword>
<feature type="transmembrane region" description="Helical" evidence="1">
    <location>
        <begin position="166"/>
        <end position="193"/>
    </location>
</feature>
<name>A0A1M4VWC6_9FLAO</name>
<sequence>MFTFRPTIGYCAMKGYLQYFISFLFVMLIYGIHMLPVSDSMLNENNTKLSHVFLASQIRYHQEFAPFARRPLTSLLIEGSSGIFGITLGESFVLVNLLLLFYSGLLVYKISLKLNATRGQALFNQVFYFFTFSILFAFFPPVFSYDEPLQYCLIMLGILALIREKWLHYVLLFLLAIIARESSLFLIPGLAIIFSGFSLKSKNMWSFSIKRKLLLLLVPLPLYFIYLGIFLWATGIWKETSEVAANRLSCYFQNFGTYASTVESIVSFFLVLGPSLYFLYMGNKNKIYSAMEKKYVQAFLLALVINTPIVMVAALSRESRLFALPLIFLWPLAGQLFGKELALLKRLNLYLNCFKDWRYSVLLLVLSLISYAVAYRLYIPSFPSKDNFFNEYLFVMLLIMSVHFLFVNFLKRTMGASR</sequence>
<feature type="transmembrane region" description="Helical" evidence="1">
    <location>
        <begin position="126"/>
        <end position="146"/>
    </location>
</feature>
<evidence type="ECO:0008006" key="4">
    <source>
        <dbReference type="Google" id="ProtNLM"/>
    </source>
</evidence>
<dbReference type="Proteomes" id="UP000184406">
    <property type="component" value="Unassembled WGS sequence"/>
</dbReference>
<keyword evidence="3" id="KW-1185">Reference proteome</keyword>
<feature type="transmembrane region" description="Helical" evidence="1">
    <location>
        <begin position="391"/>
        <end position="410"/>
    </location>
</feature>
<feature type="transmembrane region" description="Helical" evidence="1">
    <location>
        <begin position="321"/>
        <end position="338"/>
    </location>
</feature>
<proteinExistence type="predicted"/>
<dbReference type="EMBL" id="FQUX01000001">
    <property type="protein sequence ID" value="SHE73173.1"/>
    <property type="molecule type" value="Genomic_DNA"/>
</dbReference>
<feature type="transmembrane region" description="Helical" evidence="1">
    <location>
        <begin position="213"/>
        <end position="233"/>
    </location>
</feature>
<dbReference type="AlphaFoldDB" id="A0A1M4VWC6"/>
<evidence type="ECO:0000313" key="2">
    <source>
        <dbReference type="EMBL" id="SHE73173.1"/>
    </source>
</evidence>
<keyword evidence="1" id="KW-0472">Membrane</keyword>
<organism evidence="2 3">
    <name type="scientific">Arenibacter palladensis</name>
    <dbReference type="NCBI Taxonomy" id="237373"/>
    <lineage>
        <taxon>Bacteria</taxon>
        <taxon>Pseudomonadati</taxon>
        <taxon>Bacteroidota</taxon>
        <taxon>Flavobacteriia</taxon>
        <taxon>Flavobacteriales</taxon>
        <taxon>Flavobacteriaceae</taxon>
        <taxon>Arenibacter</taxon>
    </lineage>
</organism>
<feature type="transmembrane region" description="Helical" evidence="1">
    <location>
        <begin position="359"/>
        <end position="379"/>
    </location>
</feature>
<keyword evidence="1" id="KW-1133">Transmembrane helix</keyword>
<feature type="transmembrane region" description="Helical" evidence="1">
    <location>
        <begin position="16"/>
        <end position="35"/>
    </location>
</feature>
<gene>
    <name evidence="2" type="ORF">SAMN03080594_1011118</name>
</gene>
<feature type="transmembrane region" description="Helical" evidence="1">
    <location>
        <begin position="82"/>
        <end position="105"/>
    </location>
</feature>